<gene>
    <name evidence="1" type="ORF">LBRM2904_32.0520</name>
</gene>
<dbReference type="EMBL" id="LS997631">
    <property type="protein sequence ID" value="SYZ68565.1"/>
    <property type="molecule type" value="Genomic_DNA"/>
</dbReference>
<organism evidence="1 2">
    <name type="scientific">Leishmania braziliensis MHOM/BR/75/M2904</name>
    <dbReference type="NCBI Taxonomy" id="420245"/>
    <lineage>
        <taxon>Eukaryota</taxon>
        <taxon>Discoba</taxon>
        <taxon>Euglenozoa</taxon>
        <taxon>Kinetoplastea</taxon>
        <taxon>Metakinetoplastina</taxon>
        <taxon>Trypanosomatida</taxon>
        <taxon>Trypanosomatidae</taxon>
        <taxon>Leishmaniinae</taxon>
        <taxon>Leishmania</taxon>
        <taxon>Leishmania braziliensis species complex</taxon>
    </lineage>
</organism>
<dbReference type="RefSeq" id="XP_001567417.1">
    <property type="nucleotide sequence ID" value="XM_001567367.1"/>
</dbReference>
<reference evidence="1 2" key="1">
    <citation type="submission" date="2018-09" db="EMBL/GenBank/DDBJ databases">
        <authorList>
            <person name="Peiro R."/>
            <person name="Begona"/>
            <person name="Cbmso G."/>
            <person name="Lopez M."/>
            <person name="Gonzalez S."/>
        </authorList>
    </citation>
    <scope>NUCLEOTIDE SEQUENCE [LARGE SCALE GENOMIC DNA]</scope>
</reference>
<sequence>MPTKSTQLRKQTLHDGRKSRVEKLVELVFIKSPRTLSFSHRSLGSLRHPYSSLICEMSAAFTSTKDKITYLLEAFSDAKSEMQIWMRVERIFDSKLADVLMEKLKFELLLSSELLHRFEVLWSRLGGVSGGIISEDAYKQFQQLLYVVLFGIEDMALLPATRQFILEDYQYDSRGNIGVDFGSFANSMLELVDNWTRSRIVADYVEFVDRIIECYPASSAQSCKAHAPDEFTLSREAFFRGGVVVPKVECEQVVYNRTTL</sequence>
<dbReference type="KEGG" id="lbz:LBRM_32_0590"/>
<dbReference type="AlphaFoldDB" id="A0A3P3ZEM2"/>
<evidence type="ECO:0000313" key="1">
    <source>
        <dbReference type="EMBL" id="SYZ68565.1"/>
    </source>
</evidence>
<protein>
    <submittedName>
        <fullName evidence="1">Hypothetical_protein</fullName>
    </submittedName>
</protein>
<dbReference type="Proteomes" id="UP000319462">
    <property type="component" value="Chromosome 32"/>
</dbReference>
<evidence type="ECO:0000313" key="2">
    <source>
        <dbReference type="Proteomes" id="UP000319462"/>
    </source>
</evidence>
<name>A0A3P3ZEM2_LEIBR</name>
<accession>A0A3P3ZEM2</accession>
<dbReference type="VEuPathDB" id="TriTrypDB:LbrM.32.0590"/>
<proteinExistence type="predicted"/>